<dbReference type="SUPFAM" id="SSF54695">
    <property type="entry name" value="POZ domain"/>
    <property type="match status" value="1"/>
</dbReference>
<feature type="compositionally biased region" description="Basic and acidic residues" evidence="1">
    <location>
        <begin position="3169"/>
        <end position="3183"/>
    </location>
</feature>
<feature type="region of interest" description="Disordered" evidence="1">
    <location>
        <begin position="263"/>
        <end position="285"/>
    </location>
</feature>
<feature type="compositionally biased region" description="Polar residues" evidence="1">
    <location>
        <begin position="1252"/>
        <end position="1298"/>
    </location>
</feature>
<dbReference type="InterPro" id="IPR043225">
    <property type="entry name" value="BACK_BTBD8"/>
</dbReference>
<dbReference type="SMART" id="SM00225">
    <property type="entry name" value="BTB"/>
    <property type="match status" value="1"/>
</dbReference>
<feature type="region of interest" description="Disordered" evidence="1">
    <location>
        <begin position="2897"/>
        <end position="3050"/>
    </location>
</feature>
<dbReference type="Gene3D" id="3.30.710.10">
    <property type="entry name" value="Potassium Channel Kv1.1, Chain A"/>
    <property type="match status" value="1"/>
</dbReference>
<feature type="compositionally biased region" description="Polar residues" evidence="1">
    <location>
        <begin position="756"/>
        <end position="784"/>
    </location>
</feature>
<feature type="region of interest" description="Disordered" evidence="1">
    <location>
        <begin position="2451"/>
        <end position="2484"/>
    </location>
</feature>
<feature type="compositionally biased region" description="Basic and acidic residues" evidence="1">
    <location>
        <begin position="3031"/>
        <end position="3050"/>
    </location>
</feature>
<feature type="compositionally biased region" description="Basic and acidic residues" evidence="1">
    <location>
        <begin position="788"/>
        <end position="799"/>
    </location>
</feature>
<dbReference type="CDD" id="cd18286">
    <property type="entry name" value="BTB2_POZ_BTBD8"/>
    <property type="match status" value="1"/>
</dbReference>
<feature type="compositionally biased region" description="Polar residues" evidence="1">
    <location>
        <begin position="3265"/>
        <end position="3277"/>
    </location>
</feature>
<dbReference type="PROSITE" id="PS50097">
    <property type="entry name" value="BTB"/>
    <property type="match status" value="1"/>
</dbReference>
<feature type="compositionally biased region" description="Polar residues" evidence="1">
    <location>
        <begin position="3293"/>
        <end position="3303"/>
    </location>
</feature>
<sequence>MATEYLERRRLRDQTALQNKLSLQLEKDIQLLHAKNEFYDLLLHWDVENITLKVHQCILKTRTPALLTELLNLSSQPGNLCIDLSNYKPDKITTLIEKIYSNSKVRTLESQVVVHLQDKVTEKFYTPACTPIDCVTQTLYYSLVTVDSREYTSSPPSKHNNYSSSPANNNNYCSSPSNNTPGSNKTNLNSINEFNKELDRFHQQHRLNLNSTPHELFDNVDKELEEQDLLSRSYTNTNHVDRDELEEQDLLSRSFELIRKKRKKSTTAAAASVTTTHEKRRTTTSFGHVRKVKPVVVVVSKMSKTSEDSKSRGPVYTSSNTDSVYTSSNTGSVYTGSTTGSVYTSREISSREHTTSDTSGVDVNESSTSSLTEPEIWDSTEHEDNDEDFFDEKTLHGNDGTPLRFTPDTLKSGPASHYFPPTSSVLPTEPTSLTSNASSNFFIDASSLLDENECLLSSRDVNKIHEEPKRDVKNPNKFSEEPTQDVTKDPEEPIRDMRHDVGDVSAIDVQDKTPNRFSEEPMKDVNHFSGEAVTDVKIANKFSEESIRGVKQILEKPIRDTDVSHDVGVTVQDPTAHGSHYFPPASLFDGRDEPASLGIYETQLENQHGSGKDSDKSVENYGKGLNNPHRNLAEDKPLTNKHVTECHSTKDVLENVPEKDTQPQPDSKVKAMSVSTASLDQPFAAKRTMIANVNNQTVEKDRAFQSNNGEFSGDQSYETFTVNVETKCEDLAMENIRPGSKSVGDITSKHIYSLESQHQNAVQDSCKPSSNSTQIRRTSSSPPQSFVHDNDPVLNKDDDHFSTKEMTKLNSTTNSVTNVPNVYIITTSSVNMNNVVRNSNDLCKNDDHSASDDSKQELVECKTRPDTSPSNNPNQSASRELNVSNVSSNASHLIPDVTNDAFQTFVINESLHISSSFQDISSHLSPEHQHQVEPKTFIIDSTNTHNNRTFDLVSEIVKSDSRDTSDSLNDSFSRQNEAIGNEISKRQTSSGELRGMIDDDTTHKVRTASKETLDLISETDAVGDPFETGHIESSYEKRGLVSNLSFDLIQTTQPSRDTITSRTRDSTNMRTRENETQSQQNRNHLGKENSRTETWENRIERTQSPQNDFDKGNSRIDYRNDLDKVNRGNETSRTSAEQAQTTTANPYTYQLEQEANPSLSRSSELKLVKESFNEQLHHSMTSSTNQNPVPETRPKPATSPRTILTNEINKPVPETRTRTNHNREDYTSQCPVAAMRTSMTNSMTSLTTSTADPSDSNNSHGIRTSMNNSTGIESSSLDSTRTNPDVTTSGSNIVPNYTTNDSVPMSNIVTNFANPNSNFTSSNNYTNSGVNTMMSNSSVPHSNSVVSTNPFLNPFIDYSEQNSMISADSIEVQRAVMGQQQFYPQATPLTGNGIHGTVGYHAQVNSNMATGNTANYHTHVNVNSTMAGSHYIPRNDTLQNTSINYQGHENGTQNMPANYHTEGNGKQTMSPNYYTQENHTQADVYSQSVSGSTQTEGHGNISSTYSTQYPQTINPIPSSHYNGGNDTQNMSTTHHSHNMGTINTHGINNMSPNTVTHYTQPINVISSSHIIHGTQEASATKISRSFSSNPNVNQINTSFSSTNPFLTDMQNETMSSSNANEIQNATMVLSNSNDIQNATMVLNNANDMQNATMVLSNANDIQNATMVLNNANDIPNATMVLSNTNDIPNATMVLSNSNDIPNATMVLSSHGAANPAENTFIISDYNGLYGRGSSITGQYGQEAVNAIHAQSSIHKLESGISETHGHYGPSHYQIESTFPGQYAHTEAHQPVDVLNQTHVIDNRSDDHSVGSRPLEAHLNGMVAQYGIDSQVVYRRDKVSQVSQELYIQHSTPLSASVDNLLDMNYTPIKPEETNNFDLNVTQIKRLSCKLNDENLSKANEQLNALLAADTSAPNENYSAFLVNETNSKTLVSKHQAPLENARPVDLNISRQRACEDFHSPDSLNGDDEIKHAHAHIDEDNRSKTSSDIDAVQIVSEGVASAPRQASTSWTVEFPIGRSRNQSGDTSRHSPRGDHFVDGTLSKSSTSLVKHGDSFSHNSKSCGFYIDLNEPCGMEEEEKTRNKPEKKMFNMFIDISNSDSSDKERSTKSPRPLLRKKLKPLSVTDRFLQRQCSAEDKTGTIGSGEEESEGEHPEVTRGRTLFRNTNTPPPSTQASTTDQSMSDLTESGLRKHNSTPGGGGSSTSNSGSGFFMFIGTGGADSNPTLVKRRLSSGCHGNQAAPARTHPNRHSWNSDSSGGGGGGVSGVASAAGGGVNKHRRASSISCRLSDLDTSPSAPTDPSAKLTSSWHASSKKLTDSSDSSVLADTKSDQTSSSMKSDATYNIETGIAANEKSPGTEGVKAEIKEGRELVGKDACAVGFKSIPEDSALDSSEPNETYVIERDGKSKKGAEQLVLDTPTMMEEDGYKYAGDHALPAGHSAAPAGGSESFVKLSDMDCPSSSTGHRVLAPPTRLTRSTQESRLGQGSLNLVQGSRSLTRLFPHLVVPPGGQQASLSSSQEDGHTTISTVSSLQSSNNRSTLDVSTDEADPVPAISSLGADLLRMFLDEISADVTVEVAGRRIRAHKCVLSSRCQYFAAVLSGGWVESAGNVISLQGYSYSSVHFALAHIYSGAGDIPDNINIVELATLADMLCLEGLKEVISGVLKHKYCHYFHKPCNTCILGVIEVLPLAAAYGLDDIYRKSLRWIAKHFTRVWPTKPFAAMPKELIDKCFKQILVHMTSDNVLDTLQSISKVYALLPSDTKWTEPVHCALNKLNESCAKYIAQHLSTVLTSTTLLALSRDQMWDIGSVESVLLTAGSTLSPDEACRACVQLDVMNNQTPHPTWHESFGRLLIDLQSTVKACLVRQASKCCRSPAWSLMPPSLRLDIQETAGLIRVPGDEKRRARMMRKSESTSTSAGGKLRSMDLAQVRQSIAQSQHQPRKPPVPDLIPKAKPKFSEIKSRYLDSRPSRFSDPPPLCKSGSTSSSSSVTHTRPSGVSSNYNRASAILSSSESSRQSSPAMAKRNIMAQPQQKDKSTSRLSLDSKLDTTQKKQDMRLIRDKLTLNIRKSHETDEDVKTMGVAKKPAVAMATRLPLRSNENRSVLSKSQSTTEKKTPDTKLTRTSRLSLDSGRSPFSESTRSSPKPSSVGGGGRSRLSLESKSLRSSPLDNRTRESLRASTDRLSLDTLSTRNKRRTGSSSSNTSCSSTKATSLSTVTTPNMNKKPVNINRSPIKMNKTALLRSSAGQQRNTPHTPPPVTRAKTTRDNSVSSNAKSVHSNGKHLHGENAPPVRNYGNQENGVPSNQEEEGKKLGTRSGTFCLDESASILKNIGTPVS</sequence>
<feature type="compositionally biased region" description="Basic and acidic residues" evidence="1">
    <location>
        <begin position="1108"/>
        <end position="1127"/>
    </location>
</feature>
<feature type="compositionally biased region" description="Polar residues" evidence="1">
    <location>
        <begin position="356"/>
        <end position="372"/>
    </location>
</feature>
<dbReference type="EMBL" id="HBUF01385695">
    <property type="protein sequence ID" value="CAG6732098.1"/>
    <property type="molecule type" value="Transcribed_RNA"/>
</dbReference>
<accession>A0A8D8YNE0</accession>
<dbReference type="InterPro" id="IPR000210">
    <property type="entry name" value="BTB/POZ_dom"/>
</dbReference>
<dbReference type="PANTHER" id="PTHR22427">
    <property type="entry name" value="GH15728P"/>
    <property type="match status" value="1"/>
</dbReference>
<feature type="region of interest" description="Disordered" evidence="1">
    <location>
        <begin position="1177"/>
        <end position="1224"/>
    </location>
</feature>
<feature type="compositionally biased region" description="Polar residues" evidence="1">
    <location>
        <begin position="2509"/>
        <end position="2541"/>
    </location>
</feature>
<feature type="compositionally biased region" description="Basic and acidic residues" evidence="1">
    <location>
        <begin position="1085"/>
        <end position="1101"/>
    </location>
</feature>
<dbReference type="PANTHER" id="PTHR22427:SF7">
    <property type="entry name" value="GH15728P"/>
    <property type="match status" value="1"/>
</dbReference>
<reference evidence="3" key="1">
    <citation type="submission" date="2021-05" db="EMBL/GenBank/DDBJ databases">
        <authorList>
            <person name="Alioto T."/>
            <person name="Alioto T."/>
            <person name="Gomez Garrido J."/>
        </authorList>
    </citation>
    <scope>NUCLEOTIDE SEQUENCE</scope>
</reference>
<feature type="region of interest" description="Disordered" evidence="1">
    <location>
        <begin position="2506"/>
        <end position="2545"/>
    </location>
</feature>
<evidence type="ECO:0000259" key="2">
    <source>
        <dbReference type="PROSITE" id="PS50097"/>
    </source>
</evidence>
<feature type="compositionally biased region" description="Basic and acidic residues" evidence="1">
    <location>
        <begin position="1213"/>
        <end position="1224"/>
    </location>
</feature>
<feature type="region of interest" description="Disordered" evidence="1">
    <location>
        <begin position="302"/>
        <end position="416"/>
    </location>
</feature>
<feature type="compositionally biased region" description="Low complexity" evidence="1">
    <location>
        <begin position="3196"/>
        <end position="3211"/>
    </location>
</feature>
<feature type="compositionally biased region" description="Low complexity" evidence="1">
    <location>
        <begin position="3003"/>
        <end position="3021"/>
    </location>
</feature>
<feature type="compositionally biased region" description="Low complexity" evidence="1">
    <location>
        <begin position="3135"/>
        <end position="3146"/>
    </location>
</feature>
<feature type="compositionally biased region" description="Polar residues" evidence="1">
    <location>
        <begin position="1128"/>
        <end position="1146"/>
    </location>
</feature>
<feature type="compositionally biased region" description="Basic and acidic residues" evidence="1">
    <location>
        <begin position="1062"/>
        <end position="1075"/>
    </location>
</feature>
<feature type="compositionally biased region" description="Polar residues" evidence="1">
    <location>
        <begin position="1178"/>
        <end position="1189"/>
    </location>
</feature>
<feature type="compositionally biased region" description="Polar residues" evidence="1">
    <location>
        <begin position="866"/>
        <end position="884"/>
    </location>
</feature>
<feature type="compositionally biased region" description="Polar residues" evidence="1">
    <location>
        <begin position="2329"/>
        <end position="2338"/>
    </location>
</feature>
<feature type="compositionally biased region" description="Basic and acidic residues" evidence="1">
    <location>
        <begin position="3110"/>
        <end position="3119"/>
    </location>
</feature>
<feature type="region of interest" description="Disordered" evidence="1">
    <location>
        <begin position="1515"/>
        <end position="1535"/>
    </location>
</feature>
<feature type="region of interest" description="Disordered" evidence="1">
    <location>
        <begin position="841"/>
        <end position="884"/>
    </location>
</feature>
<feature type="region of interest" description="Disordered" evidence="1">
    <location>
        <begin position="1242"/>
        <end position="1298"/>
    </location>
</feature>
<feature type="region of interest" description="Disordered" evidence="1">
    <location>
        <begin position="1052"/>
        <end position="1146"/>
    </location>
</feature>
<feature type="compositionally biased region" description="Polar residues" evidence="1">
    <location>
        <begin position="2928"/>
        <end position="2937"/>
    </location>
</feature>
<feature type="compositionally biased region" description="Low complexity" evidence="1">
    <location>
        <begin position="323"/>
        <end position="345"/>
    </location>
</feature>
<evidence type="ECO:0000256" key="1">
    <source>
        <dbReference type="SAM" id="MobiDB-lite"/>
    </source>
</evidence>
<feature type="compositionally biased region" description="Polar residues" evidence="1">
    <location>
        <begin position="2280"/>
        <end position="2309"/>
    </location>
</feature>
<feature type="region of interest" description="Disordered" evidence="1">
    <location>
        <begin position="2093"/>
        <end position="2205"/>
    </location>
</feature>
<feature type="region of interest" description="Disordered" evidence="1">
    <location>
        <begin position="1999"/>
        <end position="2040"/>
    </location>
</feature>
<dbReference type="InterPro" id="IPR011333">
    <property type="entry name" value="SKP1/BTB/POZ_sf"/>
</dbReference>
<evidence type="ECO:0000313" key="3">
    <source>
        <dbReference type="EMBL" id="CAG6732098.1"/>
    </source>
</evidence>
<name>A0A8D8YNE0_9HEMI</name>
<feature type="region of interest" description="Disordered" evidence="1">
    <location>
        <begin position="605"/>
        <end position="634"/>
    </location>
</feature>
<dbReference type="Pfam" id="PF26017">
    <property type="entry name" value="BACK_BTBD8"/>
    <property type="match status" value="1"/>
</dbReference>
<feature type="compositionally biased region" description="Acidic residues" evidence="1">
    <location>
        <begin position="375"/>
        <end position="390"/>
    </location>
</feature>
<feature type="compositionally biased region" description="Gly residues" evidence="1">
    <location>
        <begin position="2255"/>
        <end position="2273"/>
    </location>
</feature>
<dbReference type="CDD" id="cd18490">
    <property type="entry name" value="BACK_BTBD8"/>
    <property type="match status" value="1"/>
</dbReference>
<feature type="compositionally biased region" description="Low complexity" evidence="1">
    <location>
        <begin position="1242"/>
        <end position="1251"/>
    </location>
</feature>
<feature type="region of interest" description="Disordered" evidence="1">
    <location>
        <begin position="150"/>
        <end position="188"/>
    </location>
</feature>
<feature type="region of interest" description="Disordered" evidence="1">
    <location>
        <begin position="3093"/>
        <end position="3323"/>
    </location>
</feature>
<dbReference type="Pfam" id="PF00651">
    <property type="entry name" value="BTB"/>
    <property type="match status" value="1"/>
</dbReference>
<feature type="domain" description="BTB" evidence="2">
    <location>
        <begin position="2569"/>
        <end position="2636"/>
    </location>
</feature>
<feature type="region of interest" description="Disordered" evidence="1">
    <location>
        <begin position="756"/>
        <end position="799"/>
    </location>
</feature>
<feature type="compositionally biased region" description="Low complexity" evidence="1">
    <location>
        <begin position="2979"/>
        <end position="2994"/>
    </location>
</feature>
<feature type="compositionally biased region" description="Polar residues" evidence="1">
    <location>
        <begin position="2472"/>
        <end position="2484"/>
    </location>
</feature>
<feature type="compositionally biased region" description="Low complexity" evidence="1">
    <location>
        <begin position="160"/>
        <end position="179"/>
    </location>
</feature>
<protein>
    <submittedName>
        <fullName evidence="3">BTB/POZ domain-containing protein 8</fullName>
    </submittedName>
</protein>
<organism evidence="3">
    <name type="scientific">Cacopsylla melanoneura</name>
    <dbReference type="NCBI Taxonomy" id="428564"/>
    <lineage>
        <taxon>Eukaryota</taxon>
        <taxon>Metazoa</taxon>
        <taxon>Ecdysozoa</taxon>
        <taxon>Arthropoda</taxon>
        <taxon>Hexapoda</taxon>
        <taxon>Insecta</taxon>
        <taxon>Pterygota</taxon>
        <taxon>Neoptera</taxon>
        <taxon>Paraneoptera</taxon>
        <taxon>Hemiptera</taxon>
        <taxon>Sternorrhyncha</taxon>
        <taxon>Psylloidea</taxon>
        <taxon>Psyllidae</taxon>
        <taxon>Psyllinae</taxon>
        <taxon>Cacopsylla</taxon>
    </lineage>
</organism>
<feature type="compositionally biased region" description="Basic and acidic residues" evidence="1">
    <location>
        <begin position="2954"/>
        <end position="2969"/>
    </location>
</feature>
<feature type="compositionally biased region" description="Polar residues" evidence="1">
    <location>
        <begin position="1199"/>
        <end position="1208"/>
    </location>
</feature>
<feature type="region of interest" description="Disordered" evidence="1">
    <location>
        <begin position="466"/>
        <end position="494"/>
    </location>
</feature>
<feature type="compositionally biased region" description="Polar residues" evidence="1">
    <location>
        <begin position="3099"/>
        <end position="3109"/>
    </location>
</feature>
<feature type="region of interest" description="Disordered" evidence="1">
    <location>
        <begin position="2223"/>
        <end position="2338"/>
    </location>
</feature>
<feature type="compositionally biased region" description="Low complexity" evidence="1">
    <location>
        <begin position="266"/>
        <end position="275"/>
    </location>
</feature>
<feature type="compositionally biased region" description="Basic and acidic residues" evidence="1">
    <location>
        <begin position="2025"/>
        <end position="2036"/>
    </location>
</feature>
<feature type="compositionally biased region" description="Basic and acidic residues" evidence="1">
    <location>
        <begin position="843"/>
        <end position="865"/>
    </location>
</feature>
<feature type="compositionally biased region" description="Polar residues" evidence="1">
    <location>
        <begin position="2161"/>
        <end position="2184"/>
    </location>
</feature>
<proteinExistence type="predicted"/>